<dbReference type="AlphaFoldDB" id="A0A2A4CUN8"/>
<accession>A0A2A4CUN8</accession>
<dbReference type="SUPFAM" id="SSF52540">
    <property type="entry name" value="P-loop containing nucleoside triphosphate hydrolases"/>
    <property type="match status" value="1"/>
</dbReference>
<dbReference type="InterPro" id="IPR027417">
    <property type="entry name" value="P-loop_NTPase"/>
</dbReference>
<comment type="caution">
    <text evidence="1">The sequence shown here is derived from an EMBL/GenBank/DDBJ whole genome shotgun (WGS) entry which is preliminary data.</text>
</comment>
<dbReference type="OrthoDB" id="288532at2"/>
<evidence type="ECO:0008006" key="3">
    <source>
        <dbReference type="Google" id="ProtNLM"/>
    </source>
</evidence>
<name>A0A2A4CUN8_9RHOB</name>
<dbReference type="RefSeq" id="WP_096430258.1">
    <property type="nucleotide sequence ID" value="NZ_NTJD01000001.1"/>
</dbReference>
<dbReference type="EMBL" id="NTJD01000001">
    <property type="protein sequence ID" value="PCD77998.1"/>
    <property type="molecule type" value="Genomic_DNA"/>
</dbReference>
<dbReference type="Proteomes" id="UP000243507">
    <property type="component" value="Unassembled WGS sequence"/>
</dbReference>
<proteinExistence type="predicted"/>
<dbReference type="Gene3D" id="3.40.50.300">
    <property type="entry name" value="P-loop containing nucleotide triphosphate hydrolases"/>
    <property type="match status" value="1"/>
</dbReference>
<protein>
    <recommendedName>
        <fullName evidence="3">Sulfotransferase family protein</fullName>
    </recommendedName>
</protein>
<evidence type="ECO:0000313" key="2">
    <source>
        <dbReference type="Proteomes" id="UP000243507"/>
    </source>
</evidence>
<evidence type="ECO:0000313" key="1">
    <source>
        <dbReference type="EMBL" id="PCD77998.1"/>
    </source>
</evidence>
<gene>
    <name evidence="1" type="ORF">CLN94_01425</name>
</gene>
<sequence length="254" mass="28381">MIISHAHRYIFLHNRKTAGSSITVSLARGLGPEDLQISGLPETLAAGIALTPRVLREANRHAHGLLPLARLVSKRGYARLVARSLDHAYRPLLGRKPPHSPAATLARAFPEAWANYAKICVVRNPWDKTVSDYFWRIKRLNRAPSFPEYLRALEAGNSLGGIVPLEFHDNWPLYTIDDQIVADHVVRYETLIEGMQGALDAIGLGWDGWLPRAKTGTRKHSRGTGGYREMYDADTAAIVGRLYAKEAETFGYRF</sequence>
<reference evidence="1 2" key="1">
    <citation type="submission" date="2017-09" db="EMBL/GenBank/DDBJ databases">
        <title>A multilocus sequence analysis scheme for characterization of bacteria in the genus Thioclava.</title>
        <authorList>
            <person name="Liu Y."/>
            <person name="Shao Z."/>
        </authorList>
    </citation>
    <scope>NUCLEOTIDE SEQUENCE [LARGE SCALE GENOMIC DNA]</scope>
    <source>
        <strain evidence="1 2">CAU 1312</strain>
    </source>
</reference>
<organism evidence="1 2">
    <name type="scientific">Pseudothioclava arenosa</name>
    <dbReference type="NCBI Taxonomy" id="1795308"/>
    <lineage>
        <taxon>Bacteria</taxon>
        <taxon>Pseudomonadati</taxon>
        <taxon>Pseudomonadota</taxon>
        <taxon>Alphaproteobacteria</taxon>
        <taxon>Rhodobacterales</taxon>
        <taxon>Paracoccaceae</taxon>
        <taxon>Pseudothioclava</taxon>
    </lineage>
</organism>
<keyword evidence="2" id="KW-1185">Reference proteome</keyword>